<reference evidence="2 3" key="2">
    <citation type="journal article" date="2019" name="G3 (Bethesda)">
        <title>Hybrid Assembly of the Genome of the Entomopathogenic Nematode Steinernema carpocapsae Identifies the X-Chromosome.</title>
        <authorList>
            <person name="Serra L."/>
            <person name="Macchietto M."/>
            <person name="Macias-Munoz A."/>
            <person name="McGill C.J."/>
            <person name="Rodriguez I.M."/>
            <person name="Rodriguez B."/>
            <person name="Murad R."/>
            <person name="Mortazavi A."/>
        </authorList>
    </citation>
    <scope>NUCLEOTIDE SEQUENCE [LARGE SCALE GENOMIC DNA]</scope>
    <source>
        <strain evidence="2 3">ALL</strain>
    </source>
</reference>
<evidence type="ECO:0000313" key="2">
    <source>
        <dbReference type="EMBL" id="TKR61619.1"/>
    </source>
</evidence>
<dbReference type="EMBL" id="AZBU02000011">
    <property type="protein sequence ID" value="TKR61619.1"/>
    <property type="molecule type" value="Genomic_DNA"/>
</dbReference>
<protein>
    <recommendedName>
        <fullName evidence="4">Lipoprotein</fullName>
    </recommendedName>
</protein>
<reference evidence="2 3" key="1">
    <citation type="journal article" date="2015" name="Genome Biol.">
        <title>Comparative genomics of Steinernema reveals deeply conserved gene regulatory networks.</title>
        <authorList>
            <person name="Dillman A.R."/>
            <person name="Macchietto M."/>
            <person name="Porter C.F."/>
            <person name="Rogers A."/>
            <person name="Williams B."/>
            <person name="Antoshechkin I."/>
            <person name="Lee M.M."/>
            <person name="Goodwin Z."/>
            <person name="Lu X."/>
            <person name="Lewis E.E."/>
            <person name="Goodrich-Blair H."/>
            <person name="Stock S.P."/>
            <person name="Adams B.J."/>
            <person name="Sternberg P.W."/>
            <person name="Mortazavi A."/>
        </authorList>
    </citation>
    <scope>NUCLEOTIDE SEQUENCE [LARGE SCALE GENOMIC DNA]</scope>
    <source>
        <strain evidence="2 3">ALL</strain>
    </source>
</reference>
<evidence type="ECO:0008006" key="4">
    <source>
        <dbReference type="Google" id="ProtNLM"/>
    </source>
</evidence>
<comment type="caution">
    <text evidence="2">The sequence shown here is derived from an EMBL/GenBank/DDBJ whole genome shotgun (WGS) entry which is preliminary data.</text>
</comment>
<evidence type="ECO:0000313" key="3">
    <source>
        <dbReference type="Proteomes" id="UP000298663"/>
    </source>
</evidence>
<keyword evidence="3" id="KW-1185">Reference proteome</keyword>
<sequence length="222" mass="23743">MERRGLRWVVFMCVLLAGVESCIRMNPGDGVEKTKSAATCAKADAGTMQVFADKSITENDIVFKPQNFEMDSKCACNNGWYFNIKGKNEPNPDAFGDIPEYGVHVKCAGKGICMCDTADKCYQNTDNTVSVVLANYCAKATKEGACTDPNARMKAIIMSDTGTEGFKPIDGGATKTAGEGYNADGKPKVLTDPSYLSILAVSCGKCPFAKPASCEKPAQDKP</sequence>
<gene>
    <name evidence="2" type="ORF">L596_028710</name>
</gene>
<name>A0A4U5LZ72_STECR</name>
<feature type="signal peptide" evidence="1">
    <location>
        <begin position="1"/>
        <end position="21"/>
    </location>
</feature>
<feature type="chain" id="PRO_5020890791" description="Lipoprotein" evidence="1">
    <location>
        <begin position="22"/>
        <end position="222"/>
    </location>
</feature>
<dbReference type="AlphaFoldDB" id="A0A4U5LZ72"/>
<dbReference type="Proteomes" id="UP000298663">
    <property type="component" value="Unassembled WGS sequence"/>
</dbReference>
<proteinExistence type="predicted"/>
<keyword evidence="1" id="KW-0732">Signal</keyword>
<organism evidence="2 3">
    <name type="scientific">Steinernema carpocapsae</name>
    <name type="common">Entomopathogenic nematode</name>
    <dbReference type="NCBI Taxonomy" id="34508"/>
    <lineage>
        <taxon>Eukaryota</taxon>
        <taxon>Metazoa</taxon>
        <taxon>Ecdysozoa</taxon>
        <taxon>Nematoda</taxon>
        <taxon>Chromadorea</taxon>
        <taxon>Rhabditida</taxon>
        <taxon>Tylenchina</taxon>
        <taxon>Panagrolaimomorpha</taxon>
        <taxon>Strongyloidoidea</taxon>
        <taxon>Steinernematidae</taxon>
        <taxon>Steinernema</taxon>
    </lineage>
</organism>
<evidence type="ECO:0000256" key="1">
    <source>
        <dbReference type="SAM" id="SignalP"/>
    </source>
</evidence>
<accession>A0A4U5LZ72</accession>